<feature type="region of interest" description="Disordered" evidence="6">
    <location>
        <begin position="130"/>
        <end position="187"/>
    </location>
</feature>
<dbReference type="PANTHER" id="PTHR14413:SF16">
    <property type="entry name" value="LARGE RIBOSOMAL SUBUNIT PROTEIN BL17M"/>
    <property type="match status" value="1"/>
</dbReference>
<dbReference type="InterPro" id="IPR047859">
    <property type="entry name" value="Ribosomal_bL17_CS"/>
</dbReference>
<evidence type="ECO:0000256" key="1">
    <source>
        <dbReference type="ARBA" id="ARBA00008777"/>
    </source>
</evidence>
<sequence>MRHLKHRFQLGRKKEHRIATMSNLGAALLRHGRIQTTLPKAKALRPFIEKIITLAKKADGASPEKALHYRRLAASRVRDKEAVGILFNEKASFFSNRPGGYTRIYKLGNRIGDAAEMAVIQLIPAEDEGYAKKPRKARPSKAEKPAAAKEETPVEEPVAEEASDSEAETSETAEPVAEAADEGEKKE</sequence>
<evidence type="ECO:0000256" key="6">
    <source>
        <dbReference type="SAM" id="MobiDB-lite"/>
    </source>
</evidence>
<keyword evidence="8" id="KW-1185">Reference proteome</keyword>
<comment type="caution">
    <text evidence="7">The sequence shown here is derived from an EMBL/GenBank/DDBJ whole genome shotgun (WGS) entry which is preliminary data.</text>
</comment>
<dbReference type="GO" id="GO:0022625">
    <property type="term" value="C:cytosolic large ribosomal subunit"/>
    <property type="evidence" value="ECO:0007669"/>
    <property type="project" value="TreeGrafter"/>
</dbReference>
<feature type="compositionally biased region" description="Acidic residues" evidence="6">
    <location>
        <begin position="153"/>
        <end position="171"/>
    </location>
</feature>
<evidence type="ECO:0000256" key="5">
    <source>
        <dbReference type="RuleBase" id="RU000660"/>
    </source>
</evidence>
<keyword evidence="2 4" id="KW-0689">Ribosomal protein</keyword>
<dbReference type="SUPFAM" id="SSF64263">
    <property type="entry name" value="Prokaryotic ribosomal protein L17"/>
    <property type="match status" value="1"/>
</dbReference>
<dbReference type="PROSITE" id="PS01167">
    <property type="entry name" value="RIBOSOMAL_L17"/>
    <property type="match status" value="1"/>
</dbReference>
<proteinExistence type="inferred from homology"/>
<dbReference type="PANTHER" id="PTHR14413">
    <property type="entry name" value="RIBOSOMAL PROTEIN L17"/>
    <property type="match status" value="1"/>
</dbReference>
<dbReference type="RefSeq" id="WP_163964958.1">
    <property type="nucleotide sequence ID" value="NZ_JAAGNX010000002.1"/>
</dbReference>
<comment type="subunit">
    <text evidence="4">Part of the 50S ribosomal subunit. Contacts protein L32.</text>
</comment>
<dbReference type="AlphaFoldDB" id="A0A6B2M185"/>
<dbReference type="NCBIfam" id="TIGR00059">
    <property type="entry name" value="L17"/>
    <property type="match status" value="1"/>
</dbReference>
<gene>
    <name evidence="4 7" type="primary">rplQ</name>
    <name evidence="7" type="ORF">G0Q06_09420</name>
</gene>
<dbReference type="GO" id="GO:0006412">
    <property type="term" value="P:translation"/>
    <property type="evidence" value="ECO:0007669"/>
    <property type="project" value="UniProtKB-UniRule"/>
</dbReference>
<dbReference type="InterPro" id="IPR036373">
    <property type="entry name" value="Ribosomal_bL17_sf"/>
</dbReference>
<feature type="compositionally biased region" description="Basic and acidic residues" evidence="6">
    <location>
        <begin position="140"/>
        <end position="152"/>
    </location>
</feature>
<accession>A0A6B2M185</accession>
<reference evidence="7 8" key="1">
    <citation type="submission" date="2020-02" db="EMBL/GenBank/DDBJ databases">
        <title>Albibacoteraceae fam. nov., the first described family within the subdivision 4 Verrucomicrobia.</title>
        <authorList>
            <person name="Xi F."/>
        </authorList>
    </citation>
    <scope>NUCLEOTIDE SEQUENCE [LARGE SCALE GENOMIC DNA]</scope>
    <source>
        <strain evidence="7 8">CK1056</strain>
    </source>
</reference>
<evidence type="ECO:0000313" key="7">
    <source>
        <dbReference type="EMBL" id="NDV62668.1"/>
    </source>
</evidence>
<evidence type="ECO:0000256" key="2">
    <source>
        <dbReference type="ARBA" id="ARBA00022980"/>
    </source>
</evidence>
<dbReference type="GO" id="GO:0003735">
    <property type="term" value="F:structural constituent of ribosome"/>
    <property type="evidence" value="ECO:0007669"/>
    <property type="project" value="InterPro"/>
</dbReference>
<protein>
    <recommendedName>
        <fullName evidence="4">Large ribosomal subunit protein bL17</fullName>
    </recommendedName>
</protein>
<evidence type="ECO:0000256" key="4">
    <source>
        <dbReference type="HAMAP-Rule" id="MF_01368"/>
    </source>
</evidence>
<dbReference type="Proteomes" id="UP000478417">
    <property type="component" value="Unassembled WGS sequence"/>
</dbReference>
<name>A0A6B2M185_9BACT</name>
<dbReference type="EMBL" id="JAAGNX010000002">
    <property type="protein sequence ID" value="NDV62668.1"/>
    <property type="molecule type" value="Genomic_DNA"/>
</dbReference>
<dbReference type="Gene3D" id="3.90.1030.10">
    <property type="entry name" value="Ribosomal protein L17"/>
    <property type="match status" value="1"/>
</dbReference>
<organism evidence="7 8">
    <name type="scientific">Oceanipulchritudo coccoides</name>
    <dbReference type="NCBI Taxonomy" id="2706888"/>
    <lineage>
        <taxon>Bacteria</taxon>
        <taxon>Pseudomonadati</taxon>
        <taxon>Verrucomicrobiota</taxon>
        <taxon>Opitutia</taxon>
        <taxon>Puniceicoccales</taxon>
        <taxon>Oceanipulchritudinaceae</taxon>
        <taxon>Oceanipulchritudo</taxon>
    </lineage>
</organism>
<comment type="similarity">
    <text evidence="1 4 5">Belongs to the bacterial ribosomal protein bL17 family.</text>
</comment>
<keyword evidence="3 4" id="KW-0687">Ribonucleoprotein</keyword>
<dbReference type="HAMAP" id="MF_01368">
    <property type="entry name" value="Ribosomal_bL17"/>
    <property type="match status" value="1"/>
</dbReference>
<evidence type="ECO:0000313" key="8">
    <source>
        <dbReference type="Proteomes" id="UP000478417"/>
    </source>
</evidence>
<dbReference type="InterPro" id="IPR000456">
    <property type="entry name" value="Ribosomal_bL17"/>
</dbReference>
<dbReference type="Pfam" id="PF01196">
    <property type="entry name" value="Ribosomal_L17"/>
    <property type="match status" value="1"/>
</dbReference>
<evidence type="ECO:0000256" key="3">
    <source>
        <dbReference type="ARBA" id="ARBA00023274"/>
    </source>
</evidence>